<evidence type="ECO:0000256" key="1">
    <source>
        <dbReference type="SAM" id="Phobius"/>
    </source>
</evidence>
<accession>A0A7W7K1K7</accession>
<evidence type="ECO:0000313" key="3">
    <source>
        <dbReference type="Proteomes" id="UP000575241"/>
    </source>
</evidence>
<dbReference type="InterPro" id="IPR008523">
    <property type="entry name" value="DUF805"/>
</dbReference>
<protein>
    <submittedName>
        <fullName evidence="2">Uncharacterized membrane protein YhaH (DUF805 family)</fullName>
    </submittedName>
</protein>
<feature type="transmembrane region" description="Helical" evidence="1">
    <location>
        <begin position="61"/>
        <end position="79"/>
    </location>
</feature>
<keyword evidence="1" id="KW-0812">Transmembrane</keyword>
<dbReference type="Proteomes" id="UP000575241">
    <property type="component" value="Unassembled WGS sequence"/>
</dbReference>
<keyword evidence="1" id="KW-1133">Transmembrane helix</keyword>
<reference evidence="2 3" key="1">
    <citation type="submission" date="2020-08" db="EMBL/GenBank/DDBJ databases">
        <title>Functional genomics of gut bacteria from endangered species of beetles.</title>
        <authorList>
            <person name="Carlos-Shanley C."/>
        </authorList>
    </citation>
    <scope>NUCLEOTIDE SEQUENCE [LARGE SCALE GENOMIC DNA]</scope>
    <source>
        <strain evidence="2 3">S00224</strain>
    </source>
</reference>
<comment type="caution">
    <text evidence="2">The sequence shown here is derived from an EMBL/GenBank/DDBJ whole genome shotgun (WGS) entry which is preliminary data.</text>
</comment>
<keyword evidence="1" id="KW-0472">Membrane</keyword>
<sequence length="162" mass="17897">MFSMFKWPIGRCGRGAMFLWLVLGSLGFSAIKFFAFQQIDIGAIQLGFRSGALTHPAAFPLWYVALEAAFNLALIVVAIARLHDIGKPGWWLLGFVALAGLAALPGLSILIVVALVLWLALLFWPGTFGPNAYGPHPLGWESREHYERQMRELREHVPPGKA</sequence>
<organism evidence="2 3">
    <name type="scientific">Sphingomonas kyeonggiensis</name>
    <dbReference type="NCBI Taxonomy" id="1268553"/>
    <lineage>
        <taxon>Bacteria</taxon>
        <taxon>Pseudomonadati</taxon>
        <taxon>Pseudomonadota</taxon>
        <taxon>Alphaproteobacteria</taxon>
        <taxon>Sphingomonadales</taxon>
        <taxon>Sphingomonadaceae</taxon>
        <taxon>Sphingomonas</taxon>
    </lineage>
</organism>
<dbReference type="AlphaFoldDB" id="A0A7W7K1K7"/>
<feature type="transmembrane region" description="Helical" evidence="1">
    <location>
        <begin position="91"/>
        <end position="124"/>
    </location>
</feature>
<dbReference type="Pfam" id="PF05656">
    <property type="entry name" value="DUF805"/>
    <property type="match status" value="1"/>
</dbReference>
<evidence type="ECO:0000313" key="2">
    <source>
        <dbReference type="EMBL" id="MBB4839007.1"/>
    </source>
</evidence>
<gene>
    <name evidence="2" type="ORF">HNP52_002076</name>
</gene>
<dbReference type="RefSeq" id="WP_184166437.1">
    <property type="nucleotide sequence ID" value="NZ_JACHLN010000002.1"/>
</dbReference>
<dbReference type="EMBL" id="JACHLN010000002">
    <property type="protein sequence ID" value="MBB4839007.1"/>
    <property type="molecule type" value="Genomic_DNA"/>
</dbReference>
<name>A0A7W7K1K7_9SPHN</name>
<proteinExistence type="predicted"/>
<keyword evidence="3" id="KW-1185">Reference proteome</keyword>
<dbReference type="GO" id="GO:0016020">
    <property type="term" value="C:membrane"/>
    <property type="evidence" value="ECO:0007669"/>
    <property type="project" value="InterPro"/>
</dbReference>